<gene>
    <name evidence="9" type="ORF">METZ01_LOCUS402239</name>
</gene>
<protein>
    <recommendedName>
        <fullName evidence="10">Iron ABC transporter permease</fullName>
    </recommendedName>
</protein>
<dbReference type="EMBL" id="UINC01154222">
    <property type="protein sequence ID" value="SVD49385.1"/>
    <property type="molecule type" value="Genomic_DNA"/>
</dbReference>
<keyword evidence="3" id="KW-0813">Transport</keyword>
<organism evidence="9">
    <name type="scientific">marine metagenome</name>
    <dbReference type="NCBI Taxonomy" id="408172"/>
    <lineage>
        <taxon>unclassified sequences</taxon>
        <taxon>metagenomes</taxon>
        <taxon>ecological metagenomes</taxon>
    </lineage>
</organism>
<dbReference type="GO" id="GO:0005886">
    <property type="term" value="C:plasma membrane"/>
    <property type="evidence" value="ECO:0007669"/>
    <property type="project" value="UniProtKB-SubCell"/>
</dbReference>
<dbReference type="GO" id="GO:0022857">
    <property type="term" value="F:transmembrane transporter activity"/>
    <property type="evidence" value="ECO:0007669"/>
    <property type="project" value="InterPro"/>
</dbReference>
<feature type="non-terminal residue" evidence="9">
    <location>
        <position position="192"/>
    </location>
</feature>
<dbReference type="SUPFAM" id="SSF81345">
    <property type="entry name" value="ABC transporter involved in vitamin B12 uptake, BtuC"/>
    <property type="match status" value="1"/>
</dbReference>
<dbReference type="AlphaFoldDB" id="A0A382VTM8"/>
<dbReference type="Gene3D" id="1.10.3470.10">
    <property type="entry name" value="ABC transporter involved in vitamin B12 uptake, BtuC"/>
    <property type="match status" value="1"/>
</dbReference>
<dbReference type="InterPro" id="IPR000522">
    <property type="entry name" value="ABC_transptr_permease_BtuC"/>
</dbReference>
<evidence type="ECO:0008006" key="10">
    <source>
        <dbReference type="Google" id="ProtNLM"/>
    </source>
</evidence>
<accession>A0A382VTM8</accession>
<feature type="non-terminal residue" evidence="9">
    <location>
        <position position="1"/>
    </location>
</feature>
<reference evidence="9" key="1">
    <citation type="submission" date="2018-05" db="EMBL/GenBank/DDBJ databases">
        <authorList>
            <person name="Lanie J.A."/>
            <person name="Ng W.-L."/>
            <person name="Kazmierczak K.M."/>
            <person name="Andrzejewski T.M."/>
            <person name="Davidsen T.M."/>
            <person name="Wayne K.J."/>
            <person name="Tettelin H."/>
            <person name="Glass J.I."/>
            <person name="Rusch D."/>
            <person name="Podicherti R."/>
            <person name="Tsui H.-C.T."/>
            <person name="Winkler M.E."/>
        </authorList>
    </citation>
    <scope>NUCLEOTIDE SEQUENCE</scope>
</reference>
<keyword evidence="7 8" id="KW-0472">Membrane</keyword>
<dbReference type="InterPro" id="IPR037294">
    <property type="entry name" value="ABC_BtuC-like"/>
</dbReference>
<evidence type="ECO:0000256" key="7">
    <source>
        <dbReference type="ARBA" id="ARBA00023136"/>
    </source>
</evidence>
<proteinExistence type="inferred from homology"/>
<evidence type="ECO:0000256" key="4">
    <source>
        <dbReference type="ARBA" id="ARBA00022475"/>
    </source>
</evidence>
<evidence type="ECO:0000313" key="9">
    <source>
        <dbReference type="EMBL" id="SVD49385.1"/>
    </source>
</evidence>
<keyword evidence="4" id="KW-1003">Cell membrane</keyword>
<comment type="subcellular location">
    <subcellularLocation>
        <location evidence="1">Cell membrane</location>
        <topology evidence="1">Multi-pass membrane protein</topology>
    </subcellularLocation>
</comment>
<evidence type="ECO:0000256" key="8">
    <source>
        <dbReference type="SAM" id="Phobius"/>
    </source>
</evidence>
<evidence type="ECO:0000256" key="3">
    <source>
        <dbReference type="ARBA" id="ARBA00022448"/>
    </source>
</evidence>
<dbReference type="GO" id="GO:0033214">
    <property type="term" value="P:siderophore-iron import into cell"/>
    <property type="evidence" value="ECO:0007669"/>
    <property type="project" value="TreeGrafter"/>
</dbReference>
<dbReference type="PANTHER" id="PTHR30472:SF25">
    <property type="entry name" value="ABC TRANSPORTER PERMEASE PROTEIN MJ0876-RELATED"/>
    <property type="match status" value="1"/>
</dbReference>
<feature type="transmembrane region" description="Helical" evidence="8">
    <location>
        <begin position="147"/>
        <end position="168"/>
    </location>
</feature>
<dbReference type="Pfam" id="PF01032">
    <property type="entry name" value="FecCD"/>
    <property type="match status" value="1"/>
</dbReference>
<evidence type="ECO:0000256" key="2">
    <source>
        <dbReference type="ARBA" id="ARBA00007935"/>
    </source>
</evidence>
<keyword evidence="6 8" id="KW-1133">Transmembrane helix</keyword>
<name>A0A382VTM8_9ZZZZ</name>
<evidence type="ECO:0000256" key="5">
    <source>
        <dbReference type="ARBA" id="ARBA00022692"/>
    </source>
</evidence>
<evidence type="ECO:0000256" key="1">
    <source>
        <dbReference type="ARBA" id="ARBA00004651"/>
    </source>
</evidence>
<evidence type="ECO:0000256" key="6">
    <source>
        <dbReference type="ARBA" id="ARBA00022989"/>
    </source>
</evidence>
<feature type="transmembrane region" description="Helical" evidence="8">
    <location>
        <begin position="59"/>
        <end position="76"/>
    </location>
</feature>
<keyword evidence="5 8" id="KW-0812">Transmembrane</keyword>
<feature type="transmembrane region" description="Helical" evidence="8">
    <location>
        <begin position="114"/>
        <end position="135"/>
    </location>
</feature>
<comment type="similarity">
    <text evidence="2">Belongs to the binding-protein-dependent transport system permease family. FecCD subfamily.</text>
</comment>
<feature type="transmembrane region" description="Helical" evidence="8">
    <location>
        <begin position="88"/>
        <end position="108"/>
    </location>
</feature>
<dbReference type="PANTHER" id="PTHR30472">
    <property type="entry name" value="FERRIC ENTEROBACTIN TRANSPORT SYSTEM PERMEASE PROTEIN"/>
    <property type="match status" value="1"/>
</dbReference>
<sequence length="192" mass="19836">VLALPLLGALLLLLAVLSLGTGPVSIPPDRVVDLLLHGPGEAADESAAVIVRQLRPPRVLLAILVGASLGLCGAVMQGFFQNPMADPYIIGVSSGAALGATIALVFSIDVWLLGIHSASLFAFGGALAVTLLVYTVARRGGRLPTTLLLLTGVAVGSLAAAATSLVMITGNTDLHRILFWLLGSFSSRRWEH</sequence>